<feature type="compositionally biased region" description="Acidic residues" evidence="1">
    <location>
        <begin position="48"/>
        <end position="59"/>
    </location>
</feature>
<name>A0A9X2ECP3_9NOCA</name>
<keyword evidence="3" id="KW-1185">Reference proteome</keyword>
<reference evidence="2" key="1">
    <citation type="submission" date="2022-06" db="EMBL/GenBank/DDBJ databases">
        <title>Novel species in genus nocardia.</title>
        <authorList>
            <person name="Li F."/>
        </authorList>
    </citation>
    <scope>NUCLEOTIDE SEQUENCE</scope>
    <source>
        <strain evidence="2">CDC141</strain>
    </source>
</reference>
<evidence type="ECO:0000313" key="2">
    <source>
        <dbReference type="EMBL" id="MCM6777936.1"/>
    </source>
</evidence>
<evidence type="ECO:0000313" key="3">
    <source>
        <dbReference type="Proteomes" id="UP001139157"/>
    </source>
</evidence>
<proteinExistence type="predicted"/>
<organism evidence="2 3">
    <name type="scientific">Nocardia pulmonis</name>
    <dbReference type="NCBI Taxonomy" id="2951408"/>
    <lineage>
        <taxon>Bacteria</taxon>
        <taxon>Bacillati</taxon>
        <taxon>Actinomycetota</taxon>
        <taxon>Actinomycetes</taxon>
        <taxon>Mycobacteriales</taxon>
        <taxon>Nocardiaceae</taxon>
        <taxon>Nocardia</taxon>
    </lineage>
</organism>
<protein>
    <submittedName>
        <fullName evidence="2">Uncharacterized protein</fullName>
    </submittedName>
</protein>
<feature type="compositionally biased region" description="Basic residues" evidence="1">
    <location>
        <begin position="65"/>
        <end position="76"/>
    </location>
</feature>
<dbReference type="Proteomes" id="UP001139157">
    <property type="component" value="Unassembled WGS sequence"/>
</dbReference>
<dbReference type="RefSeq" id="WP_251917398.1">
    <property type="nucleotide sequence ID" value="NZ_JAMRXG010000018.1"/>
</dbReference>
<sequence length="76" mass="8561">MQVTIEGVVASDVCGRGERHTVEWTPRLAGLVQSRVVKVVEWHHDTTEPEPEPESESESEPAPASRKRRGRRQTSE</sequence>
<gene>
    <name evidence="2" type="ORF">NDR86_31070</name>
</gene>
<dbReference type="EMBL" id="JAMRXG010000018">
    <property type="protein sequence ID" value="MCM6777936.1"/>
    <property type="molecule type" value="Genomic_DNA"/>
</dbReference>
<dbReference type="AlphaFoldDB" id="A0A9X2ECP3"/>
<comment type="caution">
    <text evidence="2">The sequence shown here is derived from an EMBL/GenBank/DDBJ whole genome shotgun (WGS) entry which is preliminary data.</text>
</comment>
<evidence type="ECO:0000256" key="1">
    <source>
        <dbReference type="SAM" id="MobiDB-lite"/>
    </source>
</evidence>
<accession>A0A9X2ECP3</accession>
<feature type="region of interest" description="Disordered" evidence="1">
    <location>
        <begin position="42"/>
        <end position="76"/>
    </location>
</feature>